<dbReference type="AlphaFoldDB" id="A0A832I3X6"/>
<dbReference type="InterPro" id="IPR009057">
    <property type="entry name" value="Homeodomain-like_sf"/>
</dbReference>
<evidence type="ECO:0000256" key="2">
    <source>
        <dbReference type="ARBA" id="ARBA00022840"/>
    </source>
</evidence>
<dbReference type="Gene3D" id="1.10.8.60">
    <property type="match status" value="1"/>
</dbReference>
<dbReference type="Pfam" id="PF25601">
    <property type="entry name" value="AAA_lid_14"/>
    <property type="match status" value="1"/>
</dbReference>
<keyword evidence="3" id="KW-0805">Transcription regulation</keyword>
<dbReference type="SUPFAM" id="SSF46689">
    <property type="entry name" value="Homeodomain-like"/>
    <property type="match status" value="1"/>
</dbReference>
<gene>
    <name evidence="9" type="ORF">ENR23_07750</name>
</gene>
<dbReference type="Pfam" id="PF00158">
    <property type="entry name" value="Sigma54_activat"/>
    <property type="match status" value="2"/>
</dbReference>
<evidence type="ECO:0000256" key="6">
    <source>
        <dbReference type="SAM" id="MobiDB-lite"/>
    </source>
</evidence>
<keyword evidence="4" id="KW-0804">Transcription</keyword>
<dbReference type="InterPro" id="IPR003593">
    <property type="entry name" value="AAA+_ATPase"/>
</dbReference>
<dbReference type="InterPro" id="IPR058031">
    <property type="entry name" value="AAA_lid_NorR"/>
</dbReference>
<dbReference type="SUPFAM" id="SSF52540">
    <property type="entry name" value="P-loop containing nucleoside triphosphate hydrolases"/>
    <property type="match status" value="1"/>
</dbReference>
<evidence type="ECO:0000256" key="5">
    <source>
        <dbReference type="PROSITE-ProRule" id="PRU00169"/>
    </source>
</evidence>
<dbReference type="InterPro" id="IPR001789">
    <property type="entry name" value="Sig_transdc_resp-reg_receiver"/>
</dbReference>
<dbReference type="PROSITE" id="PS50110">
    <property type="entry name" value="RESPONSE_REGULATORY"/>
    <property type="match status" value="1"/>
</dbReference>
<dbReference type="GO" id="GO:0005524">
    <property type="term" value="F:ATP binding"/>
    <property type="evidence" value="ECO:0007669"/>
    <property type="project" value="UniProtKB-KW"/>
</dbReference>
<dbReference type="InterPro" id="IPR027417">
    <property type="entry name" value="P-loop_NTPase"/>
</dbReference>
<feature type="region of interest" description="Disordered" evidence="6">
    <location>
        <begin position="354"/>
        <end position="374"/>
    </location>
</feature>
<dbReference type="InterPro" id="IPR002078">
    <property type="entry name" value="Sigma_54_int"/>
</dbReference>
<evidence type="ECO:0000256" key="1">
    <source>
        <dbReference type="ARBA" id="ARBA00022741"/>
    </source>
</evidence>
<sequence>MSARLLLLVGGDRGGRASLRGALEARGWTTVEAEDPEAALALADSVTLDGVLCVLAPGGGDSLDLLARLRERHPSAASVLLAPNGAAHAAHAARAGADHVLGAPLDATQLAEVLERALAARRAERLARAARHAAARGGPEPFVGASEPIRALERSARAALGAPAALIVGPAGSGKGVLARWLHRHGPRRDEPFVTVNAAAPEGRDGWPDLLELAHRGTLFVDEADALDVAAQEALAGALARGRVRRAGGGPERAADVQIVAATRALPEEVGRVQRPRDDLWRRLRAVTLVVPPLAARRSDLPALAEALLRDLEAETGRRAGRPTPAALAWIERQDWPGHVRELRAALERAAARAHGGPIGPEALGHGEGDGEPDDERLEVIERRHMTKVLERCGWRVEAAARRLGVPRSTLYERLKRMGLGRPR</sequence>
<proteinExistence type="predicted"/>
<dbReference type="SUPFAM" id="SSF52172">
    <property type="entry name" value="CheY-like"/>
    <property type="match status" value="1"/>
</dbReference>
<dbReference type="PANTHER" id="PTHR32071:SF122">
    <property type="entry name" value="SIGMA FACTOR"/>
    <property type="match status" value="1"/>
</dbReference>
<feature type="domain" description="Sigma-54 factor interaction" evidence="7">
    <location>
        <begin position="142"/>
        <end position="352"/>
    </location>
</feature>
<reference evidence="9" key="1">
    <citation type="journal article" date="2020" name="mSystems">
        <title>Genome- and Community-Level Interaction Insights into Carbon Utilization and Element Cycling Functions of Hydrothermarchaeota in Hydrothermal Sediment.</title>
        <authorList>
            <person name="Zhou Z."/>
            <person name="Liu Y."/>
            <person name="Xu W."/>
            <person name="Pan J."/>
            <person name="Luo Z.H."/>
            <person name="Li M."/>
        </authorList>
    </citation>
    <scope>NUCLEOTIDE SEQUENCE [LARGE SCALE GENOMIC DNA]</scope>
    <source>
        <strain evidence="9">SpSt-381</strain>
    </source>
</reference>
<feature type="domain" description="Response regulatory" evidence="8">
    <location>
        <begin position="5"/>
        <end position="118"/>
    </location>
</feature>
<evidence type="ECO:0000256" key="3">
    <source>
        <dbReference type="ARBA" id="ARBA00023015"/>
    </source>
</evidence>
<organism evidence="9">
    <name type="scientific">Eiseniibacteriota bacterium</name>
    <dbReference type="NCBI Taxonomy" id="2212470"/>
    <lineage>
        <taxon>Bacteria</taxon>
        <taxon>Candidatus Eiseniibacteriota</taxon>
    </lineage>
</organism>
<dbReference type="InterPro" id="IPR011006">
    <property type="entry name" value="CheY-like_superfamily"/>
</dbReference>
<dbReference type="GO" id="GO:0006355">
    <property type="term" value="P:regulation of DNA-templated transcription"/>
    <property type="evidence" value="ECO:0007669"/>
    <property type="project" value="InterPro"/>
</dbReference>
<evidence type="ECO:0000259" key="8">
    <source>
        <dbReference type="PROSITE" id="PS50110"/>
    </source>
</evidence>
<keyword evidence="5" id="KW-0597">Phosphoprotein</keyword>
<dbReference type="Gene3D" id="1.10.10.60">
    <property type="entry name" value="Homeodomain-like"/>
    <property type="match status" value="1"/>
</dbReference>
<dbReference type="GO" id="GO:0043565">
    <property type="term" value="F:sequence-specific DNA binding"/>
    <property type="evidence" value="ECO:0007669"/>
    <property type="project" value="InterPro"/>
</dbReference>
<dbReference type="PRINTS" id="PR01590">
    <property type="entry name" value="HTHFIS"/>
</dbReference>
<feature type="modified residue" description="4-aspartylphosphate" evidence="5">
    <location>
        <position position="49"/>
    </location>
</feature>
<dbReference type="EMBL" id="DSQF01000016">
    <property type="protein sequence ID" value="HGZ43301.1"/>
    <property type="molecule type" value="Genomic_DNA"/>
</dbReference>
<protein>
    <submittedName>
        <fullName evidence="9">Sigma-54-dependent Fis family transcriptional regulator</fullName>
    </submittedName>
</protein>
<dbReference type="Gene3D" id="3.40.50.300">
    <property type="entry name" value="P-loop containing nucleotide triphosphate hydrolases"/>
    <property type="match status" value="1"/>
</dbReference>
<accession>A0A832I3X6</accession>
<dbReference type="PROSITE" id="PS50045">
    <property type="entry name" value="SIGMA54_INTERACT_4"/>
    <property type="match status" value="1"/>
</dbReference>
<dbReference type="PANTHER" id="PTHR32071">
    <property type="entry name" value="TRANSCRIPTIONAL REGULATORY PROTEIN"/>
    <property type="match status" value="1"/>
</dbReference>
<dbReference type="GO" id="GO:0000160">
    <property type="term" value="P:phosphorelay signal transduction system"/>
    <property type="evidence" value="ECO:0007669"/>
    <property type="project" value="InterPro"/>
</dbReference>
<dbReference type="SMART" id="SM00382">
    <property type="entry name" value="AAA"/>
    <property type="match status" value="1"/>
</dbReference>
<dbReference type="InterPro" id="IPR002197">
    <property type="entry name" value="HTH_Fis"/>
</dbReference>
<keyword evidence="1" id="KW-0547">Nucleotide-binding</keyword>
<dbReference type="Gene3D" id="3.40.50.2300">
    <property type="match status" value="1"/>
</dbReference>
<dbReference type="CDD" id="cd00009">
    <property type="entry name" value="AAA"/>
    <property type="match status" value="1"/>
</dbReference>
<dbReference type="Pfam" id="PF02954">
    <property type="entry name" value="HTH_8"/>
    <property type="match status" value="1"/>
</dbReference>
<comment type="caution">
    <text evidence="9">The sequence shown here is derived from an EMBL/GenBank/DDBJ whole genome shotgun (WGS) entry which is preliminary data.</text>
</comment>
<evidence type="ECO:0000256" key="4">
    <source>
        <dbReference type="ARBA" id="ARBA00023163"/>
    </source>
</evidence>
<name>A0A832I3X6_UNCEI</name>
<evidence type="ECO:0000259" key="7">
    <source>
        <dbReference type="PROSITE" id="PS50045"/>
    </source>
</evidence>
<evidence type="ECO:0000313" key="9">
    <source>
        <dbReference type="EMBL" id="HGZ43301.1"/>
    </source>
</evidence>
<keyword evidence="2" id="KW-0067">ATP-binding</keyword>